<comment type="caution">
    <text evidence="2">The sequence shown here is derived from an EMBL/GenBank/DDBJ whole genome shotgun (WGS) entry which is preliminary data.</text>
</comment>
<name>C0GBT4_9HYPH</name>
<evidence type="ECO:0000313" key="3">
    <source>
        <dbReference type="Proteomes" id="UP000003678"/>
    </source>
</evidence>
<proteinExistence type="predicted"/>
<dbReference type="EMBL" id="ACJD01000007">
    <property type="protein sequence ID" value="EEH12785.1"/>
    <property type="molecule type" value="Genomic_DNA"/>
</dbReference>
<dbReference type="Proteomes" id="UP000003678">
    <property type="component" value="Unassembled WGS sequence"/>
</dbReference>
<dbReference type="Pfam" id="PF06568">
    <property type="entry name" value="YjiS-like"/>
    <property type="match status" value="1"/>
</dbReference>
<sequence>MDMIATSNFTATDLPAGSGRVSAFTQLVKVIFAPALRRWTFSKGKRQVMSLSDFDDHMLHDIGLRREDIYTAMRDRRVEDPTRILSELAIARLRMEAARHIC</sequence>
<organism evidence="2 3">
    <name type="scientific">Brucella ceti str. Cudo</name>
    <dbReference type="NCBI Taxonomy" id="595497"/>
    <lineage>
        <taxon>Bacteria</taxon>
        <taxon>Pseudomonadati</taxon>
        <taxon>Pseudomonadota</taxon>
        <taxon>Alphaproteobacteria</taxon>
        <taxon>Hyphomicrobiales</taxon>
        <taxon>Brucellaceae</taxon>
        <taxon>Brucella/Ochrobactrum group</taxon>
        <taxon>Brucella</taxon>
    </lineage>
</organism>
<evidence type="ECO:0000259" key="1">
    <source>
        <dbReference type="Pfam" id="PF06568"/>
    </source>
</evidence>
<protein>
    <recommendedName>
        <fullName evidence="1">YjiS-like domain-containing protein</fullName>
    </recommendedName>
</protein>
<reference evidence="2 3" key="1">
    <citation type="submission" date="2009-03" db="EMBL/GenBank/DDBJ databases">
        <authorList>
            <person name="Setubal J.C."/>
            <person name="Boyle S."/>
            <person name="Crasta O.R."/>
            <person name="Gillespie J.J."/>
            <person name="Kenyon R.W."/>
            <person name="Lu J."/>
            <person name="Mane S."/>
            <person name="Nagrani S."/>
            <person name="Shallom J.M."/>
            <person name="Shallom S."/>
            <person name="Shukla M."/>
            <person name="Snyder E.E."/>
            <person name="Sobral B.W."/>
            <person name="Wattam A.R."/>
            <person name="Will R."/>
            <person name="Williams K."/>
            <person name="Yoo H."/>
            <person name="Bruce D.H."/>
            <person name="Detter C."/>
            <person name="Munk C."/>
            <person name="Brettin T.S."/>
            <person name="Ficht T."/>
        </authorList>
    </citation>
    <scope>NUCLEOTIDE SEQUENCE [LARGE SCALE GENOMIC DNA]</scope>
    <source>
        <strain evidence="2 3">Cudo</strain>
    </source>
</reference>
<gene>
    <name evidence="2" type="ORF">BCETI_7000220</name>
</gene>
<dbReference type="AlphaFoldDB" id="C0GBT4"/>
<evidence type="ECO:0000313" key="2">
    <source>
        <dbReference type="EMBL" id="EEH12785.1"/>
    </source>
</evidence>
<dbReference type="InterPro" id="IPR009506">
    <property type="entry name" value="YjiS-like"/>
</dbReference>
<accession>C0GBT4</accession>
<feature type="domain" description="YjiS-like" evidence="1">
    <location>
        <begin position="34"/>
        <end position="70"/>
    </location>
</feature>